<keyword evidence="1" id="KW-0812">Transmembrane</keyword>
<organism evidence="2 3">
    <name type="scientific">Bos mutus</name>
    <name type="common">wild yak</name>
    <dbReference type="NCBI Taxonomy" id="72004"/>
    <lineage>
        <taxon>Eukaryota</taxon>
        <taxon>Metazoa</taxon>
        <taxon>Chordata</taxon>
        <taxon>Craniata</taxon>
        <taxon>Vertebrata</taxon>
        <taxon>Euteleostomi</taxon>
        <taxon>Mammalia</taxon>
        <taxon>Eutheria</taxon>
        <taxon>Laurasiatheria</taxon>
        <taxon>Artiodactyla</taxon>
        <taxon>Ruminantia</taxon>
        <taxon>Pecora</taxon>
        <taxon>Bovidae</taxon>
        <taxon>Bovinae</taxon>
        <taxon>Bos</taxon>
    </lineage>
</organism>
<feature type="transmembrane region" description="Helical" evidence="1">
    <location>
        <begin position="188"/>
        <end position="211"/>
    </location>
</feature>
<protein>
    <recommendedName>
        <fullName evidence="4">Tumor necrosis factor receptor superfamily member 27</fullName>
    </recommendedName>
</protein>
<accession>A0A6B0SBW6</accession>
<dbReference type="InterPro" id="IPR022319">
    <property type="entry name" value="TNFR_27"/>
</dbReference>
<dbReference type="GO" id="GO:0005886">
    <property type="term" value="C:plasma membrane"/>
    <property type="evidence" value="ECO:0007669"/>
    <property type="project" value="InterPro"/>
</dbReference>
<proteinExistence type="predicted"/>
<evidence type="ECO:0000256" key="1">
    <source>
        <dbReference type="SAM" id="Phobius"/>
    </source>
</evidence>
<dbReference type="EMBL" id="VBQZ03000310">
    <property type="protein sequence ID" value="MXQ98915.1"/>
    <property type="molecule type" value="Genomic_DNA"/>
</dbReference>
<comment type="caution">
    <text evidence="2">The sequence shown here is derived from an EMBL/GenBank/DDBJ whole genome shotgun (WGS) entry which is preliminary data.</text>
</comment>
<dbReference type="AlphaFoldDB" id="A0A6B0SBW6"/>
<sequence>MYRSDTLPQRLKSSREATDLNQFHNLSCFYSLSPCFSTWSFPVPAKAFPPWIAKKMSTGTNGDGVSLANCVDLDKSSPRIVVMERVEMHTAQPALPADTKAAGDTIDVRLASPVLSSIVSSRPIVQLPLMPSVGTVCPDSTKRHVLEAYKIKNVSRAQNRHPPLKFSAFQLSLVKADVPTVSPQEATLVALVSSLLVVFTLAFLGLFFLYCKQFFNRHCQRVAGGSLQYEAGETAEEGSLFPIPPGQKTSPESPLSESIFETQPLNSILDDNGSSTHGFPIQESFTLASCASESHSHWVHTPIECTELDLRKFSSSASYTGAETLAGNAAESSGDRPELTVLFEVLSP</sequence>
<gene>
    <name evidence="2" type="ORF">E5288_WYG005199</name>
</gene>
<dbReference type="Proteomes" id="UP000322234">
    <property type="component" value="Unassembled WGS sequence"/>
</dbReference>
<keyword evidence="1" id="KW-0472">Membrane</keyword>
<dbReference type="PRINTS" id="PR01973">
    <property type="entry name" value="TNFACTORR27"/>
</dbReference>
<evidence type="ECO:0008006" key="4">
    <source>
        <dbReference type="Google" id="ProtNLM"/>
    </source>
</evidence>
<name>A0A6B0SBW6_9CETA</name>
<evidence type="ECO:0000313" key="3">
    <source>
        <dbReference type="Proteomes" id="UP000322234"/>
    </source>
</evidence>
<evidence type="ECO:0000313" key="2">
    <source>
        <dbReference type="EMBL" id="MXQ98915.1"/>
    </source>
</evidence>
<dbReference type="GO" id="GO:0005031">
    <property type="term" value="F:tumor necrosis factor receptor activity"/>
    <property type="evidence" value="ECO:0007669"/>
    <property type="project" value="InterPro"/>
</dbReference>
<keyword evidence="3" id="KW-1185">Reference proteome</keyword>
<keyword evidence="1" id="KW-1133">Transmembrane helix</keyword>
<reference evidence="2" key="1">
    <citation type="submission" date="2019-10" db="EMBL/GenBank/DDBJ databases">
        <title>The sequence and de novo assembly of the wild yak genome.</title>
        <authorList>
            <person name="Liu Y."/>
        </authorList>
    </citation>
    <scope>NUCLEOTIDE SEQUENCE [LARGE SCALE GENOMIC DNA]</scope>
    <source>
        <strain evidence="2">WY2019</strain>
    </source>
</reference>